<dbReference type="InterPro" id="IPR006311">
    <property type="entry name" value="TAT_signal"/>
</dbReference>
<keyword evidence="2" id="KW-0624">Polysaccharide degradation</keyword>
<dbReference type="InterPro" id="IPR036116">
    <property type="entry name" value="FN3_sf"/>
</dbReference>
<feature type="chain" id="PRO_5039431773" evidence="4">
    <location>
        <begin position="37"/>
        <end position="408"/>
    </location>
</feature>
<evidence type="ECO:0000256" key="4">
    <source>
        <dbReference type="SAM" id="SignalP"/>
    </source>
</evidence>
<dbReference type="PROSITE" id="PS50853">
    <property type="entry name" value="FN3"/>
    <property type="match status" value="1"/>
</dbReference>
<proteinExistence type="predicted"/>
<accession>A0A930UV90</accession>
<keyword evidence="4" id="KW-0732">Signal</keyword>
<reference evidence="6" key="1">
    <citation type="submission" date="2020-11" db="EMBL/GenBank/DDBJ databases">
        <title>Nocardioides sp. CBS4Y-1, whole genome shotgun sequence.</title>
        <authorList>
            <person name="Tuo L."/>
        </authorList>
    </citation>
    <scope>NUCLEOTIDE SEQUENCE</scope>
    <source>
        <strain evidence="6">CBS4Y-1</strain>
    </source>
</reference>
<gene>
    <name evidence="6" type="ORF">ISG29_03860</name>
</gene>
<feature type="region of interest" description="Disordered" evidence="3">
    <location>
        <begin position="386"/>
        <end position="408"/>
    </location>
</feature>
<name>A0A930UV90_9ACTN</name>
<evidence type="ECO:0000259" key="5">
    <source>
        <dbReference type="PROSITE" id="PS50853"/>
    </source>
</evidence>
<protein>
    <submittedName>
        <fullName evidence="6">Excalibur calcium-binding domain-containing protein</fullName>
    </submittedName>
</protein>
<dbReference type="CDD" id="cd00063">
    <property type="entry name" value="FN3"/>
    <property type="match status" value="1"/>
</dbReference>
<feature type="signal peptide" evidence="4">
    <location>
        <begin position="1"/>
        <end position="36"/>
    </location>
</feature>
<evidence type="ECO:0000256" key="2">
    <source>
        <dbReference type="ARBA" id="ARBA00023326"/>
    </source>
</evidence>
<keyword evidence="1" id="KW-0326">Glycosidase</keyword>
<dbReference type="EMBL" id="JADIVZ010000001">
    <property type="protein sequence ID" value="MBF4160811.1"/>
    <property type="molecule type" value="Genomic_DNA"/>
</dbReference>
<evidence type="ECO:0000256" key="3">
    <source>
        <dbReference type="SAM" id="MobiDB-lite"/>
    </source>
</evidence>
<dbReference type="InterPro" id="IPR013783">
    <property type="entry name" value="Ig-like_fold"/>
</dbReference>
<dbReference type="InterPro" id="IPR008613">
    <property type="entry name" value="Excalibur_Ca-bd_domain"/>
</dbReference>
<dbReference type="Pfam" id="PF05901">
    <property type="entry name" value="Excalibur"/>
    <property type="match status" value="1"/>
</dbReference>
<keyword evidence="7" id="KW-1185">Reference proteome</keyword>
<evidence type="ECO:0000256" key="1">
    <source>
        <dbReference type="ARBA" id="ARBA00023295"/>
    </source>
</evidence>
<dbReference type="PROSITE" id="PS51318">
    <property type="entry name" value="TAT"/>
    <property type="match status" value="1"/>
</dbReference>
<dbReference type="AlphaFoldDB" id="A0A930UV90"/>
<dbReference type="GO" id="GO:0016798">
    <property type="term" value="F:hydrolase activity, acting on glycosyl bonds"/>
    <property type="evidence" value="ECO:0007669"/>
    <property type="project" value="UniProtKB-KW"/>
</dbReference>
<evidence type="ECO:0000313" key="6">
    <source>
        <dbReference type="EMBL" id="MBF4160811.1"/>
    </source>
</evidence>
<dbReference type="Proteomes" id="UP000656804">
    <property type="component" value="Unassembled WGS sequence"/>
</dbReference>
<dbReference type="Gene3D" id="2.60.40.10">
    <property type="entry name" value="Immunoglobulins"/>
    <property type="match status" value="1"/>
</dbReference>
<feature type="domain" description="Fibronectin type-III" evidence="5">
    <location>
        <begin position="308"/>
        <end position="400"/>
    </location>
</feature>
<keyword evidence="1" id="KW-0378">Hydrolase</keyword>
<evidence type="ECO:0000313" key="7">
    <source>
        <dbReference type="Proteomes" id="UP000656804"/>
    </source>
</evidence>
<comment type="caution">
    <text evidence="6">The sequence shown here is derived from an EMBL/GenBank/DDBJ whole genome shotgun (WGS) entry which is preliminary data.</text>
</comment>
<dbReference type="GO" id="GO:0000272">
    <property type="term" value="P:polysaccharide catabolic process"/>
    <property type="evidence" value="ECO:0007669"/>
    <property type="project" value="UniProtKB-KW"/>
</dbReference>
<organism evidence="6 7">
    <name type="scientific">Nocardioides acrostichi</name>
    <dbReference type="NCBI Taxonomy" id="2784339"/>
    <lineage>
        <taxon>Bacteria</taxon>
        <taxon>Bacillati</taxon>
        <taxon>Actinomycetota</taxon>
        <taxon>Actinomycetes</taxon>
        <taxon>Propionibacteriales</taxon>
        <taxon>Nocardioidaceae</taxon>
        <taxon>Nocardioides</taxon>
    </lineage>
</organism>
<dbReference type="SMART" id="SM00894">
    <property type="entry name" value="Excalibur"/>
    <property type="match status" value="1"/>
</dbReference>
<dbReference type="SUPFAM" id="SSF49265">
    <property type="entry name" value="Fibronectin type III"/>
    <property type="match status" value="1"/>
</dbReference>
<dbReference type="InterPro" id="IPR003961">
    <property type="entry name" value="FN3_dom"/>
</dbReference>
<sequence>MFAPHPDRPLLEPSVRRQLATLLLATALASTVGAVAAPTASAADKNCSDFPSQKAAQIFFIKAGGPSSDPNGLDADGDGIACESNPAPYYYGTTLPGGGGGGGTPSQPQVTVVSSAVALRVAPNRRIAGERYQIKVSVSPAISRPVTIQKRVSGRWKAFAKATTSPSGTVTKGFRAPRRDLALRAVLTTVTKGSTKYTGASSPARPLRVQQQKVTLDFAKTQVPQGRRTRATIEASPVRKGRTVTLQVRSGNGWRTVERTAVDRRGRAKISVRPALGRYAYRAVAARYHGAVSAKSRSRDLTAVDVTPPPAPTDLVASPGDGTVALSWSRSTPADFSHHEVWMRTDTTDWALLTETTSTSFLAEGLENDTVYWFTVDSVDVHGNVSTRTPEVSATPVAPTEPMGRLVR</sequence>
<keyword evidence="2" id="KW-0119">Carbohydrate metabolism</keyword>